<reference evidence="3" key="1">
    <citation type="journal article" date="2019" name="Int. J. Syst. Evol. Microbiol.">
        <title>The Global Catalogue of Microorganisms (GCM) 10K type strain sequencing project: providing services to taxonomists for standard genome sequencing and annotation.</title>
        <authorList>
            <consortium name="The Broad Institute Genomics Platform"/>
            <consortium name="The Broad Institute Genome Sequencing Center for Infectious Disease"/>
            <person name="Wu L."/>
            <person name="Ma J."/>
        </authorList>
    </citation>
    <scope>NUCLEOTIDE SEQUENCE [LARGE SCALE GENOMIC DNA]</scope>
    <source>
        <strain evidence="3">NBRC 108565</strain>
    </source>
</reference>
<gene>
    <name evidence="2" type="ORF">GCM10025865_07860</name>
</gene>
<feature type="region of interest" description="Disordered" evidence="1">
    <location>
        <begin position="14"/>
        <end position="33"/>
    </location>
</feature>
<name>A0ABN6X9P9_9CELL</name>
<keyword evidence="3" id="KW-1185">Reference proteome</keyword>
<evidence type="ECO:0000256" key="1">
    <source>
        <dbReference type="SAM" id="MobiDB-lite"/>
    </source>
</evidence>
<dbReference type="Proteomes" id="UP001321475">
    <property type="component" value="Chromosome"/>
</dbReference>
<evidence type="ECO:0000313" key="3">
    <source>
        <dbReference type="Proteomes" id="UP001321475"/>
    </source>
</evidence>
<protein>
    <submittedName>
        <fullName evidence="2">Uncharacterized protein</fullName>
    </submittedName>
</protein>
<proteinExistence type="predicted"/>
<dbReference type="EMBL" id="AP027729">
    <property type="protein sequence ID" value="BDZ41487.1"/>
    <property type="molecule type" value="Genomic_DNA"/>
</dbReference>
<sequence length="229" mass="24683">MRAELDHRRLGAERLEGARGLEAEQTTADDGAADGAVERVALAAAPDLLDPAAQRRDVVDRAVHEHAGQLVAGDRRHERVRAGRDGELVVVPHPAQPVGDLLGVAVDRVDLAVAVQRDPGVVPHRRVAEHELLGVARREVRREGDAVVREPGLLGEDRDAPGPRGVPLEQGLDEALGDHAAADDDQVLGELWSSGAVVMASTLRTRRFGTVRRQFRLRKAFLTSGAGRR</sequence>
<accession>A0ABN6X9P9</accession>
<evidence type="ECO:0000313" key="2">
    <source>
        <dbReference type="EMBL" id="BDZ41487.1"/>
    </source>
</evidence>
<organism evidence="2 3">
    <name type="scientific">Paraoerskovia sediminicola</name>
    <dbReference type="NCBI Taxonomy" id="1138587"/>
    <lineage>
        <taxon>Bacteria</taxon>
        <taxon>Bacillati</taxon>
        <taxon>Actinomycetota</taxon>
        <taxon>Actinomycetes</taxon>
        <taxon>Micrococcales</taxon>
        <taxon>Cellulomonadaceae</taxon>
        <taxon>Paraoerskovia</taxon>
    </lineage>
</organism>